<evidence type="ECO:0000256" key="1">
    <source>
        <dbReference type="SAM" id="SignalP"/>
    </source>
</evidence>
<reference evidence="3" key="1">
    <citation type="journal article" date="2019" name="Int. J. Syst. Evol. Microbiol.">
        <title>The Global Catalogue of Microorganisms (GCM) 10K type strain sequencing project: providing services to taxonomists for standard genome sequencing and annotation.</title>
        <authorList>
            <consortium name="The Broad Institute Genomics Platform"/>
            <consortium name="The Broad Institute Genome Sequencing Center for Infectious Disease"/>
            <person name="Wu L."/>
            <person name="Ma J."/>
        </authorList>
    </citation>
    <scope>NUCLEOTIDE SEQUENCE [LARGE SCALE GENOMIC DNA]</scope>
    <source>
        <strain evidence="3">CECT 7184</strain>
    </source>
</reference>
<evidence type="ECO:0000313" key="3">
    <source>
        <dbReference type="Proteomes" id="UP001242368"/>
    </source>
</evidence>
<dbReference type="RefSeq" id="WP_290363161.1">
    <property type="nucleotide sequence ID" value="NZ_JAUFQU010000001.1"/>
</dbReference>
<gene>
    <name evidence="2" type="ORF">QW060_08240</name>
</gene>
<accession>A0ABT8CU13</accession>
<evidence type="ECO:0000313" key="2">
    <source>
        <dbReference type="EMBL" id="MDN3707123.1"/>
    </source>
</evidence>
<proteinExistence type="predicted"/>
<dbReference type="Proteomes" id="UP001242368">
    <property type="component" value="Unassembled WGS sequence"/>
</dbReference>
<feature type="signal peptide" evidence="1">
    <location>
        <begin position="1"/>
        <end position="22"/>
    </location>
</feature>
<keyword evidence="3" id="KW-1185">Reference proteome</keyword>
<keyword evidence="1" id="KW-0732">Signal</keyword>
<sequence>MMWCLFKISVILLILVAPSVPTVSYPITPTTCPFITSGAPDNPSNCFILLYCSHSKSTSHFVPSLVRETLPVYLPPEFTLCVGKP</sequence>
<protein>
    <recommendedName>
        <fullName evidence="4">Secreted protein</fullName>
    </recommendedName>
</protein>
<dbReference type="EMBL" id="JAUFQU010000001">
    <property type="protein sequence ID" value="MDN3707123.1"/>
    <property type="molecule type" value="Genomic_DNA"/>
</dbReference>
<organism evidence="2 3">
    <name type="scientific">Paenimyroides ceti</name>
    <dbReference type="NCBI Taxonomy" id="395087"/>
    <lineage>
        <taxon>Bacteria</taxon>
        <taxon>Pseudomonadati</taxon>
        <taxon>Bacteroidota</taxon>
        <taxon>Flavobacteriia</taxon>
        <taxon>Flavobacteriales</taxon>
        <taxon>Flavobacteriaceae</taxon>
        <taxon>Paenimyroides</taxon>
    </lineage>
</organism>
<name>A0ABT8CU13_9FLAO</name>
<evidence type="ECO:0008006" key="4">
    <source>
        <dbReference type="Google" id="ProtNLM"/>
    </source>
</evidence>
<comment type="caution">
    <text evidence="2">The sequence shown here is derived from an EMBL/GenBank/DDBJ whole genome shotgun (WGS) entry which is preliminary data.</text>
</comment>
<feature type="chain" id="PRO_5046077357" description="Secreted protein" evidence="1">
    <location>
        <begin position="23"/>
        <end position="85"/>
    </location>
</feature>